<name>A0A8J7Z6F6_9CYAN</name>
<feature type="coiled-coil region" evidence="1">
    <location>
        <begin position="273"/>
        <end position="328"/>
    </location>
</feature>
<protein>
    <submittedName>
        <fullName evidence="2">Metallophosphoesterase</fullName>
    </submittedName>
</protein>
<accession>A0A8J7Z6F6</accession>
<dbReference type="InterPro" id="IPR051918">
    <property type="entry name" value="STPP_CPPED1"/>
</dbReference>
<evidence type="ECO:0000256" key="1">
    <source>
        <dbReference type="SAM" id="Coils"/>
    </source>
</evidence>
<dbReference type="EMBL" id="WVIE01000003">
    <property type="protein sequence ID" value="NDJ16350.1"/>
    <property type="molecule type" value="Genomic_DNA"/>
</dbReference>
<dbReference type="AlphaFoldDB" id="A0A8J7Z6F6"/>
<proteinExistence type="predicted"/>
<organism evidence="2 3">
    <name type="scientific">Myxacorys almedinensis A</name>
    <dbReference type="NCBI Taxonomy" id="2690445"/>
    <lineage>
        <taxon>Bacteria</taxon>
        <taxon>Bacillati</taxon>
        <taxon>Cyanobacteriota</taxon>
        <taxon>Cyanophyceae</taxon>
        <taxon>Leptolyngbyales</taxon>
        <taxon>Leptolyngbyaceae</taxon>
        <taxon>Myxacorys</taxon>
        <taxon>Myxacorys almedinensis</taxon>
    </lineage>
</organism>
<dbReference type="SUPFAM" id="SSF56300">
    <property type="entry name" value="Metallo-dependent phosphatases"/>
    <property type="match status" value="1"/>
</dbReference>
<gene>
    <name evidence="2" type="ORF">GS601_03430</name>
</gene>
<evidence type="ECO:0000313" key="2">
    <source>
        <dbReference type="EMBL" id="NDJ16350.1"/>
    </source>
</evidence>
<evidence type="ECO:0000313" key="3">
    <source>
        <dbReference type="Proteomes" id="UP000646053"/>
    </source>
</evidence>
<sequence length="530" mass="61189">MRFVTDPETTVKIQKMQERIRWGSSEIQTRGIDQTRLVLADGQSHTQEFSFSVIGDSGSGQHRGHNPQRRIAEQMFAQQAECRFILHTGDVVYLVGSSEFYPKNFIEPYRELLVGGEQYKRLNYDQMVFKLPFLPVPGNHDYYDLSLLYGAIAQMTYPFRRLMRLATPRSVGARLQLDLGWHGSQQGKAYTQAFIDPLWMVEMKGQLGQHLDQHYRAATSTGRCLQYEPGHFTRLPNRYYTFCYGGVDFFALDSNTFNEPAPLPTNSAGQEYRQLLELRRQAIETEMQELLAQVELLDPSKPDEEMQIDDMRAKLQQLEEVQIDIDKQLTADRSIVIDTEQLDWLRDRLIQSWHNPDVRGRVLFFHHPPYVTEATKWHQAQTLAVRLRLRQVLDDVKEAVEHLANDQPIVNLVLNGHAHCFEYLRTVDTGHGDANVNWIVCGGSGYSLRRQRIEGDVLTEQFRMWGDNTLVAKSHLFVGREGHGSAKRRPYSFVKIDVQAGNPVRFVIRPFVSEWFRGVWSDRALSPFGI</sequence>
<dbReference type="Proteomes" id="UP000646053">
    <property type="component" value="Unassembled WGS sequence"/>
</dbReference>
<dbReference type="Gene3D" id="3.60.21.10">
    <property type="match status" value="2"/>
</dbReference>
<reference evidence="2" key="1">
    <citation type="submission" date="2019-12" db="EMBL/GenBank/DDBJ databases">
        <title>High-Quality draft genome sequences of three cyanobacteria isolated from the limestone walls of the Old Cathedral of Coimbra.</title>
        <authorList>
            <person name="Tiago I."/>
            <person name="Soares F."/>
            <person name="Portugal A."/>
        </authorList>
    </citation>
    <scope>NUCLEOTIDE SEQUENCE</scope>
    <source>
        <strain evidence="2">A</strain>
    </source>
</reference>
<keyword evidence="3" id="KW-1185">Reference proteome</keyword>
<dbReference type="InterPro" id="IPR029052">
    <property type="entry name" value="Metallo-depent_PP-like"/>
</dbReference>
<dbReference type="PANTHER" id="PTHR43143">
    <property type="entry name" value="METALLOPHOSPHOESTERASE, CALCINEURIN SUPERFAMILY"/>
    <property type="match status" value="1"/>
</dbReference>
<keyword evidence="1" id="KW-0175">Coiled coil</keyword>
<dbReference type="RefSeq" id="WP_162421867.1">
    <property type="nucleotide sequence ID" value="NZ_WVIE01000003.1"/>
</dbReference>
<dbReference type="PANTHER" id="PTHR43143:SF1">
    <property type="entry name" value="SERINE_THREONINE-PROTEIN PHOSPHATASE CPPED1"/>
    <property type="match status" value="1"/>
</dbReference>
<comment type="caution">
    <text evidence="2">The sequence shown here is derived from an EMBL/GenBank/DDBJ whole genome shotgun (WGS) entry which is preliminary data.</text>
</comment>